<keyword evidence="3" id="KW-1185">Reference proteome</keyword>
<dbReference type="EMBL" id="NESQ01000148">
    <property type="protein sequence ID" value="PUU77586.1"/>
    <property type="molecule type" value="Genomic_DNA"/>
</dbReference>
<comment type="caution">
    <text evidence="2">The sequence shown here is derived from an EMBL/GenBank/DDBJ whole genome shotgun (WGS) entry which is preliminary data.</text>
</comment>
<dbReference type="AlphaFoldDB" id="A0A2T6ZQ42"/>
<feature type="non-terminal residue" evidence="2">
    <location>
        <position position="1"/>
    </location>
</feature>
<organism evidence="2 3">
    <name type="scientific">Tuber borchii</name>
    <name type="common">White truffle</name>
    <dbReference type="NCBI Taxonomy" id="42251"/>
    <lineage>
        <taxon>Eukaryota</taxon>
        <taxon>Fungi</taxon>
        <taxon>Dikarya</taxon>
        <taxon>Ascomycota</taxon>
        <taxon>Pezizomycotina</taxon>
        <taxon>Pezizomycetes</taxon>
        <taxon>Pezizales</taxon>
        <taxon>Tuberaceae</taxon>
        <taxon>Tuber</taxon>
    </lineage>
</organism>
<name>A0A2T6ZQ42_TUBBO</name>
<reference evidence="2 3" key="1">
    <citation type="submission" date="2017-04" db="EMBL/GenBank/DDBJ databases">
        <title>Draft genome sequence of Tuber borchii Vittad., a whitish edible truffle.</title>
        <authorList>
            <consortium name="DOE Joint Genome Institute"/>
            <person name="Murat C."/>
            <person name="Kuo A."/>
            <person name="Barry K.W."/>
            <person name="Clum A."/>
            <person name="Dockter R.B."/>
            <person name="Fauchery L."/>
            <person name="Iotti M."/>
            <person name="Kohler A."/>
            <person name="Labutti K."/>
            <person name="Lindquist E.A."/>
            <person name="Lipzen A."/>
            <person name="Ohm R.A."/>
            <person name="Wang M."/>
            <person name="Grigoriev I.V."/>
            <person name="Zambonelli A."/>
            <person name="Martin F.M."/>
        </authorList>
    </citation>
    <scope>NUCLEOTIDE SEQUENCE [LARGE SCALE GENOMIC DNA]</scope>
    <source>
        <strain evidence="2 3">Tbo3840</strain>
    </source>
</reference>
<evidence type="ECO:0000313" key="3">
    <source>
        <dbReference type="Proteomes" id="UP000244722"/>
    </source>
</evidence>
<evidence type="ECO:0000313" key="2">
    <source>
        <dbReference type="EMBL" id="PUU77586.1"/>
    </source>
</evidence>
<keyword evidence="1" id="KW-1133">Transmembrane helix</keyword>
<proteinExistence type="predicted"/>
<evidence type="ECO:0000256" key="1">
    <source>
        <dbReference type="SAM" id="Phobius"/>
    </source>
</evidence>
<feature type="transmembrane region" description="Helical" evidence="1">
    <location>
        <begin position="42"/>
        <end position="60"/>
    </location>
</feature>
<dbReference type="Proteomes" id="UP000244722">
    <property type="component" value="Unassembled WGS sequence"/>
</dbReference>
<keyword evidence="1" id="KW-0812">Transmembrane</keyword>
<protein>
    <submittedName>
        <fullName evidence="2">Uncharacterized protein</fullName>
    </submittedName>
</protein>
<accession>A0A2T6ZQ42</accession>
<gene>
    <name evidence="2" type="ORF">B9Z19DRAFT_986387</name>
</gene>
<sequence>TPTSFSTLPVSHSYQSASPVHLLASHTLRLLYSPNFVVDSDFGIHLVVLFLSFLLPPLSARKVERYNISKGEFRGGKEKKKRNERIFKTLPQSIDRLA</sequence>
<keyword evidence="1" id="KW-0472">Membrane</keyword>